<accession>A0A2R6WWX7</accession>
<organism evidence="1 2">
    <name type="scientific">Marchantia polymorpha</name>
    <name type="common">Common liverwort</name>
    <name type="synonym">Marchantia aquatica</name>
    <dbReference type="NCBI Taxonomy" id="3197"/>
    <lineage>
        <taxon>Eukaryota</taxon>
        <taxon>Viridiplantae</taxon>
        <taxon>Streptophyta</taxon>
        <taxon>Embryophyta</taxon>
        <taxon>Marchantiophyta</taxon>
        <taxon>Marchantiopsida</taxon>
        <taxon>Marchantiidae</taxon>
        <taxon>Marchantiales</taxon>
        <taxon>Marchantiaceae</taxon>
        <taxon>Marchantia</taxon>
    </lineage>
</organism>
<dbReference type="EMBL" id="KZ772724">
    <property type="protein sequence ID" value="PTQ38343.1"/>
    <property type="molecule type" value="Genomic_DNA"/>
</dbReference>
<name>A0A2R6WWX7_MARPO</name>
<keyword evidence="2" id="KW-1185">Reference proteome</keyword>
<reference evidence="2" key="1">
    <citation type="journal article" date="2017" name="Cell">
        <title>Insights into land plant evolution garnered from the Marchantia polymorpha genome.</title>
        <authorList>
            <person name="Bowman J.L."/>
            <person name="Kohchi T."/>
            <person name="Yamato K.T."/>
            <person name="Jenkins J."/>
            <person name="Shu S."/>
            <person name="Ishizaki K."/>
            <person name="Yamaoka S."/>
            <person name="Nishihama R."/>
            <person name="Nakamura Y."/>
            <person name="Berger F."/>
            <person name="Adam C."/>
            <person name="Aki S.S."/>
            <person name="Althoff F."/>
            <person name="Araki T."/>
            <person name="Arteaga-Vazquez M.A."/>
            <person name="Balasubrmanian S."/>
            <person name="Barry K."/>
            <person name="Bauer D."/>
            <person name="Boehm C.R."/>
            <person name="Briginshaw L."/>
            <person name="Caballero-Perez J."/>
            <person name="Catarino B."/>
            <person name="Chen F."/>
            <person name="Chiyoda S."/>
            <person name="Chovatia M."/>
            <person name="Davies K.M."/>
            <person name="Delmans M."/>
            <person name="Demura T."/>
            <person name="Dierschke T."/>
            <person name="Dolan L."/>
            <person name="Dorantes-Acosta A.E."/>
            <person name="Eklund D.M."/>
            <person name="Florent S.N."/>
            <person name="Flores-Sandoval E."/>
            <person name="Fujiyama A."/>
            <person name="Fukuzawa H."/>
            <person name="Galik B."/>
            <person name="Grimanelli D."/>
            <person name="Grimwood J."/>
            <person name="Grossniklaus U."/>
            <person name="Hamada T."/>
            <person name="Haseloff J."/>
            <person name="Hetherington A.J."/>
            <person name="Higo A."/>
            <person name="Hirakawa Y."/>
            <person name="Hundley H.N."/>
            <person name="Ikeda Y."/>
            <person name="Inoue K."/>
            <person name="Inoue S.I."/>
            <person name="Ishida S."/>
            <person name="Jia Q."/>
            <person name="Kakita M."/>
            <person name="Kanazawa T."/>
            <person name="Kawai Y."/>
            <person name="Kawashima T."/>
            <person name="Kennedy M."/>
            <person name="Kinose K."/>
            <person name="Kinoshita T."/>
            <person name="Kohara Y."/>
            <person name="Koide E."/>
            <person name="Komatsu K."/>
            <person name="Kopischke S."/>
            <person name="Kubo M."/>
            <person name="Kyozuka J."/>
            <person name="Lagercrantz U."/>
            <person name="Lin S.S."/>
            <person name="Lindquist E."/>
            <person name="Lipzen A.M."/>
            <person name="Lu C.W."/>
            <person name="De Luna E."/>
            <person name="Martienssen R.A."/>
            <person name="Minamino N."/>
            <person name="Mizutani M."/>
            <person name="Mizutani M."/>
            <person name="Mochizuki N."/>
            <person name="Monte I."/>
            <person name="Mosher R."/>
            <person name="Nagasaki H."/>
            <person name="Nakagami H."/>
            <person name="Naramoto S."/>
            <person name="Nishitani K."/>
            <person name="Ohtani M."/>
            <person name="Okamoto T."/>
            <person name="Okumura M."/>
            <person name="Phillips J."/>
            <person name="Pollak B."/>
            <person name="Reinders A."/>
            <person name="Rovekamp M."/>
            <person name="Sano R."/>
            <person name="Sawa S."/>
            <person name="Schmid M.W."/>
            <person name="Shirakawa M."/>
            <person name="Solano R."/>
            <person name="Spunde A."/>
            <person name="Suetsugu N."/>
            <person name="Sugano S."/>
            <person name="Sugiyama A."/>
            <person name="Sun R."/>
            <person name="Suzuki Y."/>
            <person name="Takenaka M."/>
            <person name="Takezawa D."/>
            <person name="Tomogane H."/>
            <person name="Tsuzuki M."/>
            <person name="Ueda T."/>
            <person name="Umeda M."/>
            <person name="Ward J.M."/>
            <person name="Watanabe Y."/>
            <person name="Yazaki K."/>
            <person name="Yokoyama R."/>
            <person name="Yoshitake Y."/>
            <person name="Yotsui I."/>
            <person name="Zachgo S."/>
            <person name="Schmutz J."/>
        </authorList>
    </citation>
    <scope>NUCLEOTIDE SEQUENCE [LARGE SCALE GENOMIC DNA]</scope>
    <source>
        <strain evidence="2">Tak-1</strain>
    </source>
</reference>
<gene>
    <name evidence="1" type="ORF">MARPO_0052s0117</name>
</gene>
<sequence length="88" mass="10328">MTTATYISERRIQDPTITLIWAGGSNPCSSWYLGSCIKRFDQEYMVHQYDNFGRCCHLEVNYKTLKAVVLYEPQHIQFPHKIDLDLLD</sequence>
<dbReference type="Proteomes" id="UP000244005">
    <property type="component" value="Unassembled WGS sequence"/>
</dbReference>
<dbReference type="Gramene" id="Mp6g00830.1">
    <property type="protein sequence ID" value="Mp6g00830.1.cds"/>
    <property type="gene ID" value="Mp6g00830"/>
</dbReference>
<dbReference type="AlphaFoldDB" id="A0A2R6WWX7"/>
<evidence type="ECO:0000313" key="1">
    <source>
        <dbReference type="EMBL" id="PTQ38343.1"/>
    </source>
</evidence>
<protein>
    <submittedName>
        <fullName evidence="1">Uncharacterized protein</fullName>
    </submittedName>
</protein>
<proteinExistence type="predicted"/>
<evidence type="ECO:0000313" key="2">
    <source>
        <dbReference type="Proteomes" id="UP000244005"/>
    </source>
</evidence>